<evidence type="ECO:0000313" key="3">
    <source>
        <dbReference type="EMBL" id="QPM89802.1"/>
    </source>
</evidence>
<dbReference type="RefSeq" id="WP_119840186.1">
    <property type="nucleotide sequence ID" value="NZ_CP060436.1"/>
</dbReference>
<dbReference type="OrthoDB" id="9779263at2"/>
<keyword evidence="1" id="KW-0460">Magnesium</keyword>
<accession>A0A418SF21</accession>
<evidence type="ECO:0000313" key="4">
    <source>
        <dbReference type="Proteomes" id="UP000283786"/>
    </source>
</evidence>
<proteinExistence type="predicted"/>
<sequence>MIAILLLAAGAARRMGGADKLLEQVEGQPLLRCIAQRALAADLGPVQITLTSDRPERDAALKGLPVQKINVPNAQDGMGASIACGIAALPEGLDGVMILPSDMPEITSADMLTLAEAFHRGEAPILRGASQVTEAGTAQSLAGHPVLFPADLFPDLKTISGDQGARALLATHSGRLRLVPLPGRHAMIDLDTPEDWARWRAEQA</sequence>
<evidence type="ECO:0000256" key="1">
    <source>
        <dbReference type="ARBA" id="ARBA00022842"/>
    </source>
</evidence>
<dbReference type="EMBL" id="CP060436">
    <property type="protein sequence ID" value="QPM89802.1"/>
    <property type="molecule type" value="Genomic_DNA"/>
</dbReference>
<dbReference type="KEGG" id="palw:PSAL_010290"/>
<dbReference type="Gene3D" id="3.90.550.10">
    <property type="entry name" value="Spore Coat Polysaccharide Biosynthesis Protein SpsA, Chain A"/>
    <property type="match status" value="1"/>
</dbReference>
<dbReference type="PANTHER" id="PTHR43777">
    <property type="entry name" value="MOLYBDENUM COFACTOR CYTIDYLYLTRANSFERASE"/>
    <property type="match status" value="1"/>
</dbReference>
<evidence type="ECO:0000259" key="2">
    <source>
        <dbReference type="Pfam" id="PF12804"/>
    </source>
</evidence>
<reference evidence="3 4" key="1">
    <citation type="submission" date="2020-08" db="EMBL/GenBank/DDBJ databases">
        <title>Genome sequence of Rhodobacteraceae bacterium Lw-13e.</title>
        <authorList>
            <person name="Poehlein A."/>
            <person name="Wolter L."/>
            <person name="Daniel R."/>
            <person name="Brinkhoff T."/>
        </authorList>
    </citation>
    <scope>NUCLEOTIDE SEQUENCE [LARGE SCALE GENOMIC DNA]</scope>
    <source>
        <strain evidence="3 4">Lw-13e</strain>
    </source>
</reference>
<dbReference type="GO" id="GO:0016779">
    <property type="term" value="F:nucleotidyltransferase activity"/>
    <property type="evidence" value="ECO:0007669"/>
    <property type="project" value="UniProtKB-ARBA"/>
</dbReference>
<dbReference type="InterPro" id="IPR025877">
    <property type="entry name" value="MobA-like_NTP_Trfase"/>
</dbReference>
<dbReference type="AlphaFoldDB" id="A0A418SF21"/>
<name>A0A418SF21_9RHOB</name>
<feature type="domain" description="MobA-like NTP transferase" evidence="2">
    <location>
        <begin position="5"/>
        <end position="172"/>
    </location>
</feature>
<dbReference type="Pfam" id="PF12804">
    <property type="entry name" value="NTP_transf_3"/>
    <property type="match status" value="1"/>
</dbReference>
<dbReference type="CDD" id="cd04182">
    <property type="entry name" value="GT_2_like_f"/>
    <property type="match status" value="1"/>
</dbReference>
<organism evidence="3 4">
    <name type="scientific">Pseudooceanicola algae</name>
    <dbReference type="NCBI Taxonomy" id="1537215"/>
    <lineage>
        <taxon>Bacteria</taxon>
        <taxon>Pseudomonadati</taxon>
        <taxon>Pseudomonadota</taxon>
        <taxon>Alphaproteobacteria</taxon>
        <taxon>Rhodobacterales</taxon>
        <taxon>Paracoccaceae</taxon>
        <taxon>Pseudooceanicola</taxon>
    </lineage>
</organism>
<protein>
    <submittedName>
        <fullName evidence="3">Purine catabolism protein PucB</fullName>
    </submittedName>
</protein>
<keyword evidence="4" id="KW-1185">Reference proteome</keyword>
<gene>
    <name evidence="3" type="primary">pucB</name>
    <name evidence="3" type="ORF">PSAL_010290</name>
</gene>
<dbReference type="SUPFAM" id="SSF53448">
    <property type="entry name" value="Nucleotide-diphospho-sugar transferases"/>
    <property type="match status" value="1"/>
</dbReference>
<dbReference type="PANTHER" id="PTHR43777:SF1">
    <property type="entry name" value="MOLYBDENUM COFACTOR CYTIDYLYLTRANSFERASE"/>
    <property type="match status" value="1"/>
</dbReference>
<dbReference type="Proteomes" id="UP000283786">
    <property type="component" value="Chromosome"/>
</dbReference>
<dbReference type="InterPro" id="IPR029044">
    <property type="entry name" value="Nucleotide-diphossugar_trans"/>
</dbReference>